<dbReference type="Gene3D" id="3.30.450.20">
    <property type="entry name" value="PAS domain"/>
    <property type="match status" value="1"/>
</dbReference>
<dbReference type="AlphaFoldDB" id="A0A4V2J4Q6"/>
<evidence type="ECO:0000313" key="7">
    <source>
        <dbReference type="Proteomes" id="UP000293142"/>
    </source>
</evidence>
<name>A0A4V2J4Q6_9BACL</name>
<dbReference type="RefSeq" id="WP_131012353.1">
    <property type="nucleotide sequence ID" value="NZ_SIRE01000004.1"/>
</dbReference>
<dbReference type="GO" id="GO:0003700">
    <property type="term" value="F:DNA-binding transcription factor activity"/>
    <property type="evidence" value="ECO:0007669"/>
    <property type="project" value="InterPro"/>
</dbReference>
<dbReference type="Gene3D" id="1.10.10.60">
    <property type="entry name" value="Homeodomain-like"/>
    <property type="match status" value="2"/>
</dbReference>
<dbReference type="InterPro" id="IPR018062">
    <property type="entry name" value="HTH_AraC-typ_CS"/>
</dbReference>
<keyword evidence="4" id="KW-0472">Membrane</keyword>
<evidence type="ECO:0000256" key="2">
    <source>
        <dbReference type="ARBA" id="ARBA00023125"/>
    </source>
</evidence>
<sequence length="768" mass="87097">MFKLRSSNYLAKLILFGLTICTLPVIVFGGISFSNASATIEDKVIQEKVQVLHQTQMRMEQALKTLDSSMTQFSMSTQVYDALQQDITPNNYRQADMMLEGMQRLQSFDLPVQNVYLISLEHRWLLHNSGVTQLSDAVLADDLSAFLDSPKNSFWAAGNLKGLYVPPMNSSPFYSLNMVKKLPVYALNPKGLIVAQMSPFALNDMLLSQSDGAGETIVVDENGKVLAHSDQTMLGTSLASSPYMNPQLQANADHGHFSIELERTSEEVIFRKSAYNDWTYMSIVPLAAIGKESRDMGKILILNGVIILALTFVIVFQGSRGMYSPIRKLYMIAAGERKQEKEHASRDEIGMIQQRILSLQRTQVQMAEQIRSDRQQLKDLFVLKLLQGAMRPEEIEEKCGLLGIAADWSWMSVLTLHIDELEAAGEGEPDYDWALLSINRLIAEMIPEHLRLNPVLIRHMPAVLIGTHQESAAEFKTLLYRTADLIQQEMKRHLALVVSIGVSRPYRKLEHSGAAYEESCEALKYRIRLGKSAVLFIEDVEPGRRRNPFVAKPFEDELLGAIQMGDTERTGPLFGQFMQEMLAKEMTHREYQTALLHLLAEVLSAVQNAGETAESVYPDEESLFDRIFELTTAQEIEAWFSHSVIMPAAQAIERRRAVMYKSISEKVIGQIIDNYDQDLTLELCASRINYHASYVKQVFRKETGMNFSDYLSSYRMNMAKRWLVDTDMKISDIAEKLRYTNSQNFIRSFRKIVGVTPGQFRQAELEQK</sequence>
<dbReference type="PROSITE" id="PS00041">
    <property type="entry name" value="HTH_ARAC_FAMILY_1"/>
    <property type="match status" value="1"/>
</dbReference>
<evidence type="ECO:0000313" key="6">
    <source>
        <dbReference type="EMBL" id="TBL80752.1"/>
    </source>
</evidence>
<keyword evidence="7" id="KW-1185">Reference proteome</keyword>
<dbReference type="Proteomes" id="UP000293142">
    <property type="component" value="Unassembled WGS sequence"/>
</dbReference>
<dbReference type="PANTHER" id="PTHR43280">
    <property type="entry name" value="ARAC-FAMILY TRANSCRIPTIONAL REGULATOR"/>
    <property type="match status" value="1"/>
</dbReference>
<keyword evidence="4" id="KW-1133">Transmembrane helix</keyword>
<dbReference type="EMBL" id="SIRE01000004">
    <property type="protein sequence ID" value="TBL80752.1"/>
    <property type="molecule type" value="Genomic_DNA"/>
</dbReference>
<dbReference type="GO" id="GO:0043565">
    <property type="term" value="F:sequence-specific DNA binding"/>
    <property type="evidence" value="ECO:0007669"/>
    <property type="project" value="InterPro"/>
</dbReference>
<dbReference type="InterPro" id="IPR018060">
    <property type="entry name" value="HTH_AraC"/>
</dbReference>
<proteinExistence type="predicted"/>
<feature type="transmembrane region" description="Helical" evidence="4">
    <location>
        <begin position="299"/>
        <end position="318"/>
    </location>
</feature>
<accession>A0A4V2J4Q6</accession>
<dbReference type="Pfam" id="PF12833">
    <property type="entry name" value="HTH_18"/>
    <property type="match status" value="1"/>
</dbReference>
<keyword evidence="4" id="KW-0812">Transmembrane</keyword>
<reference evidence="6 7" key="1">
    <citation type="submission" date="2019-02" db="EMBL/GenBank/DDBJ databases">
        <title>Paenibacillus sp. nov., isolated from surface-sterilized tissue of Thalictrum simplex L.</title>
        <authorList>
            <person name="Tuo L."/>
        </authorList>
    </citation>
    <scope>NUCLEOTIDE SEQUENCE [LARGE SCALE GENOMIC DNA]</scope>
    <source>
        <strain evidence="6 7">N2SHLJ1</strain>
    </source>
</reference>
<protein>
    <submittedName>
        <fullName evidence="6">AraC family transcriptional regulator</fullName>
    </submittedName>
</protein>
<keyword evidence="2" id="KW-0238">DNA-binding</keyword>
<evidence type="ECO:0000256" key="1">
    <source>
        <dbReference type="ARBA" id="ARBA00023015"/>
    </source>
</evidence>
<evidence type="ECO:0000256" key="4">
    <source>
        <dbReference type="SAM" id="Phobius"/>
    </source>
</evidence>
<organism evidence="6 7">
    <name type="scientific">Paenibacillus thalictri</name>
    <dbReference type="NCBI Taxonomy" id="2527873"/>
    <lineage>
        <taxon>Bacteria</taxon>
        <taxon>Bacillati</taxon>
        <taxon>Bacillota</taxon>
        <taxon>Bacilli</taxon>
        <taxon>Bacillales</taxon>
        <taxon>Paenibacillaceae</taxon>
        <taxon>Paenibacillus</taxon>
    </lineage>
</organism>
<dbReference type="PROSITE" id="PS01124">
    <property type="entry name" value="HTH_ARAC_FAMILY_2"/>
    <property type="match status" value="1"/>
</dbReference>
<feature type="domain" description="HTH araC/xylS-type" evidence="5">
    <location>
        <begin position="665"/>
        <end position="763"/>
    </location>
</feature>
<dbReference type="OrthoDB" id="1975037at2"/>
<keyword evidence="1" id="KW-0805">Transcription regulation</keyword>
<dbReference type="InterPro" id="IPR009057">
    <property type="entry name" value="Homeodomain-like_sf"/>
</dbReference>
<evidence type="ECO:0000256" key="3">
    <source>
        <dbReference type="ARBA" id="ARBA00023163"/>
    </source>
</evidence>
<dbReference type="SMART" id="SM00342">
    <property type="entry name" value="HTH_ARAC"/>
    <property type="match status" value="1"/>
</dbReference>
<keyword evidence="3" id="KW-0804">Transcription</keyword>
<evidence type="ECO:0000259" key="5">
    <source>
        <dbReference type="PROSITE" id="PS01124"/>
    </source>
</evidence>
<comment type="caution">
    <text evidence="6">The sequence shown here is derived from an EMBL/GenBank/DDBJ whole genome shotgun (WGS) entry which is preliminary data.</text>
</comment>
<dbReference type="PANTHER" id="PTHR43280:SF10">
    <property type="entry name" value="REGULATORY PROTEIN POCR"/>
    <property type="match status" value="1"/>
</dbReference>
<dbReference type="SUPFAM" id="SSF46689">
    <property type="entry name" value="Homeodomain-like"/>
    <property type="match status" value="2"/>
</dbReference>
<gene>
    <name evidence="6" type="ORF">EYB31_05885</name>
</gene>